<dbReference type="SUPFAM" id="SSF52172">
    <property type="entry name" value="CheY-like"/>
    <property type="match status" value="3"/>
</dbReference>
<dbReference type="InterPro" id="IPR003661">
    <property type="entry name" value="HisK_dim/P_dom"/>
</dbReference>
<evidence type="ECO:0000256" key="3">
    <source>
        <dbReference type="ARBA" id="ARBA00004477"/>
    </source>
</evidence>
<dbReference type="Pfam" id="PF13185">
    <property type="entry name" value="GAF_2"/>
    <property type="match status" value="1"/>
</dbReference>
<feature type="transmembrane region" description="Helical" evidence="21">
    <location>
        <begin position="90"/>
        <end position="114"/>
    </location>
</feature>
<dbReference type="PANTHER" id="PTHR45339:SF1">
    <property type="entry name" value="HYBRID SIGNAL TRANSDUCTION HISTIDINE KINASE J"/>
    <property type="match status" value="1"/>
</dbReference>
<dbReference type="InterPro" id="IPR004358">
    <property type="entry name" value="Sig_transdc_His_kin-like_C"/>
</dbReference>
<feature type="transmembrane region" description="Helical" evidence="21">
    <location>
        <begin position="54"/>
        <end position="78"/>
    </location>
</feature>
<evidence type="ECO:0000313" key="25">
    <source>
        <dbReference type="Proteomes" id="UP000217895"/>
    </source>
</evidence>
<dbReference type="FunFam" id="3.30.565.10:FF:000010">
    <property type="entry name" value="Sensor histidine kinase RcsC"/>
    <property type="match status" value="1"/>
</dbReference>
<sequence>MLQSRQENNSLYITLAIAFAIAATLLYPGLAQNLLTAAGFIPHGHCYLWKPELVWLHVATDTIIGICYVAISATLAYLVYRTRREIPFHWIFLVFGAFIVACGATHFMEVVTLWNPMYWLSGDIKLLTALASISAALTLPPLVPRVENLLKMLKLAEERRQQLEVAQQNNAAQTWLKSNVAELSQRLQGQRDLTSTAASVLSHFCSLVEAQQGVFYWLEQDSGVPVLKLVGSYASQASAQLKPQLQLGEGLIGQCAIDKKSLLLSDIPSDYLQISSGLGNASPRQLIVLPVLFESEVVAVIELASFQPFSEISLTFLDEASKILGVVLTTIAATARTTELLAQSQALTQELQRQQTELQDTNCRLEEQAEELKVSEAQLREQQEELQQTNEQLQELNVELEEKAAQLALSSRYKSEFLANMSHELRTPLNSLLILANLLSENRDGNLTAKQVEYSQTIYAAGNDLLDLINDILDLAKIESGKLSIELQPISFPNLKIALEQIFQQVALSKGLDFTIALDPHLPTNFTTDPKRLQQILRNLLSNAFKFTQRGSIEISIAAESSEIAFSVKDTGIGIPAHKQTAIFEAFQQADGTTSRKYGGTGLGLSISRELAMLLGGRLTVTSQENQGSTFTLYLPIVETVQPAIVPETSERSMTRAVADDLASLQPEDAVLLIVEDDLNFAYSLLEIAHQQGFKGLIATQSDRALELLRQFQPVAMMLDVYLPDGNGLSILNYLRSNPQHDLPVYVLSGDDYLERSLQLGAIAYLQKPATLTALNEAFSILKQFLADRVKQLLIIEDDPTQAESLCELLKQDQVQIAIARSGVQALEMLQSTEFDCAVLDLMLPDRDGFELLEDIKTHYPTLAIVVYTAKELTLEEEARLKRLAETIIIKDARSPERLSDEMMLFLHQVQLKSVQSQSFTQSLQPSDAILVGKKVLIVDDDVRNIFAITSLLEEYDMEVLYAENGRTGLQVLNQNPDIHLVLMDIMMPEMDGYDATRAIRAQPRFKSLPIIALTAKAMKDDREQCLAAGASDYITKPLNLDQLISLLRVWLST</sequence>
<keyword evidence="25" id="KW-1185">Reference proteome</keyword>
<evidence type="ECO:0000256" key="10">
    <source>
        <dbReference type="ARBA" id="ARBA00022745"/>
    </source>
</evidence>
<dbReference type="Pfam" id="PF02518">
    <property type="entry name" value="HATPase_c"/>
    <property type="match status" value="1"/>
</dbReference>
<feature type="domain" description="Response regulatory" evidence="23">
    <location>
        <begin position="671"/>
        <end position="783"/>
    </location>
</feature>
<dbReference type="SMART" id="SM00065">
    <property type="entry name" value="GAF"/>
    <property type="match status" value="1"/>
</dbReference>
<feature type="domain" description="Response regulatory" evidence="23">
    <location>
        <begin position="935"/>
        <end position="1052"/>
    </location>
</feature>
<dbReference type="EMBL" id="AP018203">
    <property type="protein sequence ID" value="BAY58327.1"/>
    <property type="molecule type" value="Genomic_DNA"/>
</dbReference>
<comment type="cofactor">
    <cofactor evidence="2">
        <name>Cu cation</name>
        <dbReference type="ChEBI" id="CHEBI:23378"/>
    </cofactor>
</comment>
<dbReference type="SUPFAM" id="SSF55781">
    <property type="entry name" value="GAF domain-like"/>
    <property type="match status" value="1"/>
</dbReference>
<feature type="modified residue" description="4-aspartylphosphate" evidence="19">
    <location>
        <position position="841"/>
    </location>
</feature>
<evidence type="ECO:0000256" key="4">
    <source>
        <dbReference type="ARBA" id="ARBA00006402"/>
    </source>
</evidence>
<dbReference type="InterPro" id="IPR003594">
    <property type="entry name" value="HATPase_dom"/>
</dbReference>
<dbReference type="InterPro" id="IPR003018">
    <property type="entry name" value="GAF"/>
</dbReference>
<dbReference type="GO" id="GO:0000155">
    <property type="term" value="F:phosphorelay sensor kinase activity"/>
    <property type="evidence" value="ECO:0007669"/>
    <property type="project" value="InterPro"/>
</dbReference>
<dbReference type="CDD" id="cd22249">
    <property type="entry name" value="UDM1_RNF168_RNF169-like"/>
    <property type="match status" value="1"/>
</dbReference>
<dbReference type="InterPro" id="IPR011006">
    <property type="entry name" value="CheY-like_superfamily"/>
</dbReference>
<keyword evidence="10" id="KW-0936">Ethylene signaling pathway</keyword>
<dbReference type="CDD" id="cd16922">
    <property type="entry name" value="HATPase_EvgS-ArcB-TorS-like"/>
    <property type="match status" value="1"/>
</dbReference>
<dbReference type="Pfam" id="PF00072">
    <property type="entry name" value="Response_reg"/>
    <property type="match status" value="3"/>
</dbReference>
<organism evidence="24 25">
    <name type="scientific">Leptolyngbya boryana NIES-2135</name>
    <dbReference type="NCBI Taxonomy" id="1973484"/>
    <lineage>
        <taxon>Bacteria</taxon>
        <taxon>Bacillati</taxon>
        <taxon>Cyanobacteriota</taxon>
        <taxon>Cyanophyceae</taxon>
        <taxon>Leptolyngbyales</taxon>
        <taxon>Leptolyngbyaceae</taxon>
        <taxon>Leptolyngbya group</taxon>
        <taxon>Leptolyngbya</taxon>
    </lineage>
</organism>
<evidence type="ECO:0000256" key="21">
    <source>
        <dbReference type="SAM" id="Phobius"/>
    </source>
</evidence>
<dbReference type="Pfam" id="PF00512">
    <property type="entry name" value="HisKA"/>
    <property type="match status" value="1"/>
</dbReference>
<evidence type="ECO:0000256" key="20">
    <source>
        <dbReference type="SAM" id="Coils"/>
    </source>
</evidence>
<evidence type="ECO:0000256" key="2">
    <source>
        <dbReference type="ARBA" id="ARBA00001935"/>
    </source>
</evidence>
<evidence type="ECO:0000256" key="1">
    <source>
        <dbReference type="ARBA" id="ARBA00000085"/>
    </source>
</evidence>
<gene>
    <name evidence="24" type="ORF">NIES2135_52000</name>
</gene>
<evidence type="ECO:0000256" key="8">
    <source>
        <dbReference type="ARBA" id="ARBA00022679"/>
    </source>
</evidence>
<dbReference type="SUPFAM" id="SSF55874">
    <property type="entry name" value="ATPase domain of HSP90 chaperone/DNA topoisomerase II/histidine kinase"/>
    <property type="match status" value="1"/>
</dbReference>
<evidence type="ECO:0000256" key="5">
    <source>
        <dbReference type="ARBA" id="ARBA00009842"/>
    </source>
</evidence>
<dbReference type="InterPro" id="IPR036890">
    <property type="entry name" value="HATPase_C_sf"/>
</dbReference>
<evidence type="ECO:0000256" key="12">
    <source>
        <dbReference type="ARBA" id="ARBA00022824"/>
    </source>
</evidence>
<comment type="similarity">
    <text evidence="5">Belongs to the ethylene receptor family.</text>
</comment>
<dbReference type="Gene3D" id="3.30.450.40">
    <property type="match status" value="1"/>
</dbReference>
<keyword evidence="9 21" id="KW-0812">Transmembrane</keyword>
<proteinExistence type="inferred from homology"/>
<comment type="catalytic activity">
    <reaction evidence="1">
        <text>ATP + protein L-histidine = ADP + protein N-phospho-L-histidine.</text>
        <dbReference type="EC" id="2.7.13.3"/>
    </reaction>
</comment>
<dbReference type="PANTHER" id="PTHR45339">
    <property type="entry name" value="HYBRID SIGNAL TRANSDUCTION HISTIDINE KINASE J"/>
    <property type="match status" value="1"/>
</dbReference>
<evidence type="ECO:0000256" key="6">
    <source>
        <dbReference type="ARBA" id="ARBA00012438"/>
    </source>
</evidence>
<evidence type="ECO:0000256" key="7">
    <source>
        <dbReference type="ARBA" id="ARBA00022553"/>
    </source>
</evidence>
<feature type="domain" description="Response regulatory" evidence="23">
    <location>
        <begin position="792"/>
        <end position="906"/>
    </location>
</feature>
<accession>A0A1Z4JNU3</accession>
<dbReference type="PRINTS" id="PR00344">
    <property type="entry name" value="BCTRLSENSOR"/>
</dbReference>
<dbReference type="EC" id="2.7.13.3" evidence="6"/>
<feature type="domain" description="Histidine kinase" evidence="22">
    <location>
        <begin position="420"/>
        <end position="639"/>
    </location>
</feature>
<keyword evidence="11 24" id="KW-0418">Kinase</keyword>
<dbReference type="InterPro" id="IPR001789">
    <property type="entry name" value="Sig_transdc_resp-reg_receiver"/>
</dbReference>
<dbReference type="InterPro" id="IPR058544">
    <property type="entry name" value="ETR1_N"/>
</dbReference>
<reference evidence="24 25" key="1">
    <citation type="submission" date="2017-06" db="EMBL/GenBank/DDBJ databases">
        <title>Genome sequencing of cyanobaciteial culture collection at National Institute for Environmental Studies (NIES).</title>
        <authorList>
            <person name="Hirose Y."/>
            <person name="Shimura Y."/>
            <person name="Fujisawa T."/>
            <person name="Nakamura Y."/>
            <person name="Kawachi M."/>
        </authorList>
    </citation>
    <scope>NUCLEOTIDE SEQUENCE [LARGE SCALE GENOMIC DNA]</scope>
    <source>
        <strain evidence="24 25">NIES-2135</strain>
    </source>
</reference>
<evidence type="ECO:0000256" key="17">
    <source>
        <dbReference type="ARBA" id="ARBA00023157"/>
    </source>
</evidence>
<evidence type="ECO:0000256" key="14">
    <source>
        <dbReference type="ARBA" id="ARBA00023008"/>
    </source>
</evidence>
<dbReference type="Pfam" id="PF25487">
    <property type="entry name" value="ETR1_N"/>
    <property type="match status" value="1"/>
</dbReference>
<evidence type="ECO:0000259" key="23">
    <source>
        <dbReference type="PROSITE" id="PS50110"/>
    </source>
</evidence>
<dbReference type="InterPro" id="IPR036097">
    <property type="entry name" value="HisK_dim/P_sf"/>
</dbReference>
<dbReference type="Gene3D" id="3.40.50.2300">
    <property type="match status" value="3"/>
</dbReference>
<dbReference type="SMART" id="SM00388">
    <property type="entry name" value="HisKA"/>
    <property type="match status" value="1"/>
</dbReference>
<dbReference type="SMART" id="SM00387">
    <property type="entry name" value="HATPase_c"/>
    <property type="match status" value="1"/>
</dbReference>
<protein>
    <recommendedName>
        <fullName evidence="18">Circadian input-output histidine kinase CikA</fullName>
        <ecNumber evidence="6">2.7.13.3</ecNumber>
    </recommendedName>
</protein>
<evidence type="ECO:0000256" key="9">
    <source>
        <dbReference type="ARBA" id="ARBA00022692"/>
    </source>
</evidence>
<keyword evidence="17" id="KW-1015">Disulfide bond</keyword>
<dbReference type="PROSITE" id="PS50110">
    <property type="entry name" value="RESPONSE_REGULATORY"/>
    <property type="match status" value="3"/>
</dbReference>
<keyword evidence="15" id="KW-0902">Two-component regulatory system</keyword>
<feature type="modified residue" description="4-aspartylphosphate" evidence="19">
    <location>
        <position position="985"/>
    </location>
</feature>
<keyword evidence="7 19" id="KW-0597">Phosphoprotein</keyword>
<dbReference type="CDD" id="cd17546">
    <property type="entry name" value="REC_hyHK_CKI1_RcsC-like"/>
    <property type="match status" value="1"/>
</dbReference>
<evidence type="ECO:0000256" key="13">
    <source>
        <dbReference type="ARBA" id="ARBA00022989"/>
    </source>
</evidence>
<dbReference type="PROSITE" id="PS50109">
    <property type="entry name" value="HIS_KIN"/>
    <property type="match status" value="1"/>
</dbReference>
<dbReference type="InterPro" id="IPR029016">
    <property type="entry name" value="GAF-like_dom_sf"/>
</dbReference>
<dbReference type="CDD" id="cd00082">
    <property type="entry name" value="HisKA"/>
    <property type="match status" value="1"/>
</dbReference>
<keyword evidence="8" id="KW-0808">Transferase</keyword>
<name>A0A1Z4JNU3_LEPBY</name>
<dbReference type="SMART" id="SM00448">
    <property type="entry name" value="REC"/>
    <property type="match status" value="3"/>
</dbReference>
<feature type="modified residue" description="4-aspartylphosphate" evidence="19">
    <location>
        <position position="720"/>
    </location>
</feature>
<dbReference type="CDD" id="cd00156">
    <property type="entry name" value="REC"/>
    <property type="match status" value="2"/>
</dbReference>
<dbReference type="InterPro" id="IPR005467">
    <property type="entry name" value="His_kinase_dom"/>
</dbReference>
<dbReference type="AlphaFoldDB" id="A0A1Z4JNU3"/>
<evidence type="ECO:0000256" key="11">
    <source>
        <dbReference type="ARBA" id="ARBA00022777"/>
    </source>
</evidence>
<keyword evidence="20" id="KW-0175">Coiled coil</keyword>
<dbReference type="SUPFAM" id="SSF47384">
    <property type="entry name" value="Homodimeric domain of signal transducing histidine kinase"/>
    <property type="match status" value="1"/>
</dbReference>
<comment type="similarity">
    <text evidence="4">In the N-terminal section; belongs to the phytochrome family.</text>
</comment>
<evidence type="ECO:0000256" key="19">
    <source>
        <dbReference type="PROSITE-ProRule" id="PRU00169"/>
    </source>
</evidence>
<keyword evidence="13 21" id="KW-1133">Transmembrane helix</keyword>
<dbReference type="Gene3D" id="1.10.287.130">
    <property type="match status" value="1"/>
</dbReference>
<keyword evidence="16 21" id="KW-0472">Membrane</keyword>
<dbReference type="Proteomes" id="UP000217895">
    <property type="component" value="Chromosome"/>
</dbReference>
<keyword evidence="14" id="KW-0186">Copper</keyword>
<dbReference type="Gene3D" id="3.30.565.10">
    <property type="entry name" value="Histidine kinase-like ATPase, C-terminal domain"/>
    <property type="match status" value="1"/>
</dbReference>
<evidence type="ECO:0000256" key="18">
    <source>
        <dbReference type="ARBA" id="ARBA00074306"/>
    </source>
</evidence>
<evidence type="ECO:0000313" key="24">
    <source>
        <dbReference type="EMBL" id="BAY58327.1"/>
    </source>
</evidence>
<feature type="transmembrane region" description="Helical" evidence="21">
    <location>
        <begin position="12"/>
        <end position="34"/>
    </location>
</feature>
<feature type="coiled-coil region" evidence="20">
    <location>
        <begin position="337"/>
        <end position="410"/>
    </location>
</feature>
<evidence type="ECO:0000259" key="22">
    <source>
        <dbReference type="PROSITE" id="PS50109"/>
    </source>
</evidence>
<evidence type="ECO:0000256" key="16">
    <source>
        <dbReference type="ARBA" id="ARBA00023136"/>
    </source>
</evidence>
<evidence type="ECO:0000256" key="15">
    <source>
        <dbReference type="ARBA" id="ARBA00023012"/>
    </source>
</evidence>
<comment type="subcellular location">
    <subcellularLocation>
        <location evidence="3">Endoplasmic reticulum membrane</location>
        <topology evidence="3">Multi-pass membrane protein</topology>
    </subcellularLocation>
</comment>
<keyword evidence="12" id="KW-0256">Endoplasmic reticulum</keyword>